<evidence type="ECO:0000313" key="6">
    <source>
        <dbReference type="EMBL" id="CAG4992438.1"/>
    </source>
</evidence>
<protein>
    <submittedName>
        <fullName evidence="6">Carbohydrate esterase</fullName>
        <ecNumber evidence="6">3.1.1.-</ecNumber>
    </submittedName>
</protein>
<evidence type="ECO:0000313" key="7">
    <source>
        <dbReference type="Proteomes" id="UP000680038"/>
    </source>
</evidence>
<dbReference type="Proteomes" id="UP000680038">
    <property type="component" value="Unassembled WGS sequence"/>
</dbReference>
<keyword evidence="7" id="KW-1185">Reference proteome</keyword>
<evidence type="ECO:0000256" key="3">
    <source>
        <dbReference type="ARBA" id="ARBA00022801"/>
    </source>
</evidence>
<dbReference type="Gene3D" id="3.40.50.1820">
    <property type="entry name" value="alpha/beta hydrolase"/>
    <property type="match status" value="1"/>
</dbReference>
<organism evidence="6 7">
    <name type="scientific">Dyadobacter helix</name>
    <dbReference type="NCBI Taxonomy" id="2822344"/>
    <lineage>
        <taxon>Bacteria</taxon>
        <taxon>Pseudomonadati</taxon>
        <taxon>Bacteroidota</taxon>
        <taxon>Cytophagia</taxon>
        <taxon>Cytophagales</taxon>
        <taxon>Spirosomataceae</taxon>
        <taxon>Dyadobacter</taxon>
    </lineage>
</organism>
<gene>
    <name evidence="6" type="ORF">DYBT9275_00962</name>
</gene>
<name>A0A916J9C0_9BACT</name>
<evidence type="ECO:0000259" key="5">
    <source>
        <dbReference type="Pfam" id="PF22244"/>
    </source>
</evidence>
<evidence type="ECO:0000256" key="2">
    <source>
        <dbReference type="ARBA" id="ARBA00022729"/>
    </source>
</evidence>
<sequence>MKTTVLFGLTALLLSFSVCAQEMETNEDERKVNAYVLPELLRTNSGKLVRNVRDWERVRRPEILAAFEDYIFGKTPVRKLPPRIAVTSVDQKALNGKAIRKQITVFFSQKDKPKIDILLYLPAGTRKPFPVFLALNFEGNHSVCADSGITISQRWMRYDKVRGIENHYATAASRGSRAERWPVEEILQRGYGLATVYQGDVELDRPERSPDDIHAMFRKPGPGDWGGIAAWSWGLSRVMDYLVTDTQVDAKKVAVLGHSRLGKAALWAGALDKRFAMVISNNSGEGGASLYRRNFGETIADLTRAVPYWFCENFSEFSGHENDLPVDAHELIALMAPRPVYVASAVEDTWADPRGEFLSLYHASPAYHLYGLRGLESNRQPDVGQNAGAGVLGYHLRKGDHELTRIDWQYFLNFADRYFKKKM</sequence>
<dbReference type="GO" id="GO:0052689">
    <property type="term" value="F:carboxylic ester hydrolase activity"/>
    <property type="evidence" value="ECO:0007669"/>
    <property type="project" value="UniProtKB-KW"/>
</dbReference>
<evidence type="ECO:0000256" key="1">
    <source>
        <dbReference type="ARBA" id="ARBA00022487"/>
    </source>
</evidence>
<accession>A0A916J9C0</accession>
<comment type="caution">
    <text evidence="6">The sequence shown here is derived from an EMBL/GenBank/DDBJ whole genome shotgun (WGS) entry which is preliminary data.</text>
</comment>
<dbReference type="SUPFAM" id="SSF53474">
    <property type="entry name" value="alpha/beta-Hydrolases"/>
    <property type="match status" value="1"/>
</dbReference>
<dbReference type="EC" id="3.1.1.-" evidence="6"/>
<dbReference type="Pfam" id="PF22244">
    <property type="entry name" value="GCE_fung"/>
    <property type="match status" value="1"/>
</dbReference>
<dbReference type="AlphaFoldDB" id="A0A916J9C0"/>
<dbReference type="RefSeq" id="WP_215237666.1">
    <property type="nucleotide sequence ID" value="NZ_CAJRAF010000001.1"/>
</dbReference>
<dbReference type="EMBL" id="CAJRAF010000001">
    <property type="protein sequence ID" value="CAG4992438.1"/>
    <property type="molecule type" value="Genomic_DNA"/>
</dbReference>
<keyword evidence="2 4" id="KW-0732">Signal</keyword>
<feature type="chain" id="PRO_5036918901" evidence="4">
    <location>
        <begin position="21"/>
        <end position="423"/>
    </location>
</feature>
<reference evidence="6" key="1">
    <citation type="submission" date="2021-04" db="EMBL/GenBank/DDBJ databases">
        <authorList>
            <person name="Rodrigo-Torres L."/>
            <person name="Arahal R. D."/>
            <person name="Lucena T."/>
        </authorList>
    </citation>
    <scope>NUCLEOTIDE SEQUENCE</scope>
    <source>
        <strain evidence="6">CECT 9275</strain>
    </source>
</reference>
<evidence type="ECO:0000256" key="4">
    <source>
        <dbReference type="SAM" id="SignalP"/>
    </source>
</evidence>
<keyword evidence="1" id="KW-0719">Serine esterase</keyword>
<feature type="domain" description="4-O-methyl-glucuronoyl methylesterase-like" evidence="5">
    <location>
        <begin position="224"/>
        <end position="369"/>
    </location>
</feature>
<keyword evidence="3 6" id="KW-0378">Hydrolase</keyword>
<proteinExistence type="predicted"/>
<feature type="signal peptide" evidence="4">
    <location>
        <begin position="1"/>
        <end position="20"/>
    </location>
</feature>
<dbReference type="InterPro" id="IPR029058">
    <property type="entry name" value="AB_hydrolase_fold"/>
</dbReference>
<dbReference type="InterPro" id="IPR054579">
    <property type="entry name" value="GCE-like_dom"/>
</dbReference>